<dbReference type="CDD" id="cd06664">
    <property type="entry name" value="IscU_like"/>
    <property type="match status" value="1"/>
</dbReference>
<evidence type="ECO:0000313" key="3">
    <source>
        <dbReference type="Proteomes" id="UP001501353"/>
    </source>
</evidence>
<accession>A0ABP7SV25</accession>
<organism evidence="2 3">
    <name type="scientific">Actimicrobium antarcticum</name>
    <dbReference type="NCBI Taxonomy" id="1051899"/>
    <lineage>
        <taxon>Bacteria</taxon>
        <taxon>Pseudomonadati</taxon>
        <taxon>Pseudomonadota</taxon>
        <taxon>Betaproteobacteria</taxon>
        <taxon>Burkholderiales</taxon>
        <taxon>Oxalobacteraceae</taxon>
        <taxon>Actimicrobium</taxon>
    </lineage>
</organism>
<dbReference type="SUPFAM" id="SSF82649">
    <property type="entry name" value="SufE/NifU"/>
    <property type="match status" value="1"/>
</dbReference>
<keyword evidence="3" id="KW-1185">Reference proteome</keyword>
<name>A0ABP7SV25_9BURK</name>
<dbReference type="Gene3D" id="3.90.1010.10">
    <property type="match status" value="1"/>
</dbReference>
<dbReference type="InterPro" id="IPR002871">
    <property type="entry name" value="NIF_FeS_clus_asmbl_NifU_N"/>
</dbReference>
<dbReference type="NCBIfam" id="TIGR01994">
    <property type="entry name" value="SUF_scaf_2"/>
    <property type="match status" value="1"/>
</dbReference>
<dbReference type="RefSeq" id="WP_344762181.1">
    <property type="nucleotide sequence ID" value="NZ_BAAAZE010000005.1"/>
</dbReference>
<dbReference type="Proteomes" id="UP001501353">
    <property type="component" value="Unassembled WGS sequence"/>
</dbReference>
<dbReference type="PANTHER" id="PTHR10093">
    <property type="entry name" value="IRON-SULFUR CLUSTER ASSEMBLY ENZYME NIFU HOMOLOG"/>
    <property type="match status" value="1"/>
</dbReference>
<protein>
    <submittedName>
        <fullName evidence="2">SUF system NifU family Fe-S cluster assembly protein</fullName>
    </submittedName>
</protein>
<dbReference type="Pfam" id="PF01592">
    <property type="entry name" value="NifU_N"/>
    <property type="match status" value="1"/>
</dbReference>
<proteinExistence type="predicted"/>
<dbReference type="EMBL" id="BAAAZE010000005">
    <property type="protein sequence ID" value="GAA4016968.1"/>
    <property type="molecule type" value="Genomic_DNA"/>
</dbReference>
<evidence type="ECO:0000259" key="1">
    <source>
        <dbReference type="Pfam" id="PF01592"/>
    </source>
</evidence>
<gene>
    <name evidence="2" type="ORF">GCM10022212_10400</name>
</gene>
<sequence length="161" mass="17553">MADPRALYQEMILDHNRKPRNFGVLEQATHHAAGHNPLCGDHIEVSLAMQGETVEQIAFEGAACAICKSSASMMTVAVKGKSQAEAEMLIREFIAMTTGKLDMNSDHHLGRLKVFAGIAELPVRVKCAILPWHTLHAAFHAIDSLSTEAEQDPMHVMIGDA</sequence>
<comment type="caution">
    <text evidence="2">The sequence shown here is derived from an EMBL/GenBank/DDBJ whole genome shotgun (WGS) entry which is preliminary data.</text>
</comment>
<reference evidence="3" key="1">
    <citation type="journal article" date="2019" name="Int. J. Syst. Evol. Microbiol.">
        <title>The Global Catalogue of Microorganisms (GCM) 10K type strain sequencing project: providing services to taxonomists for standard genome sequencing and annotation.</title>
        <authorList>
            <consortium name="The Broad Institute Genomics Platform"/>
            <consortium name="The Broad Institute Genome Sequencing Center for Infectious Disease"/>
            <person name="Wu L."/>
            <person name="Ma J."/>
        </authorList>
    </citation>
    <scope>NUCLEOTIDE SEQUENCE [LARGE SCALE GENOMIC DNA]</scope>
    <source>
        <strain evidence="3">JCM 16673</strain>
    </source>
</reference>
<feature type="domain" description="NIF system FeS cluster assembly NifU N-terminal" evidence="1">
    <location>
        <begin position="8"/>
        <end position="127"/>
    </location>
</feature>
<evidence type="ECO:0000313" key="2">
    <source>
        <dbReference type="EMBL" id="GAA4016968.1"/>
    </source>
</evidence>